<dbReference type="InterPro" id="IPR016036">
    <property type="entry name" value="Malonyl_transacylase_ACP-bd"/>
</dbReference>
<dbReference type="GO" id="GO:0006633">
    <property type="term" value="P:fatty acid biosynthetic process"/>
    <property type="evidence" value="ECO:0007669"/>
    <property type="project" value="TreeGrafter"/>
</dbReference>
<dbReference type="Pfam" id="PF00698">
    <property type="entry name" value="Acyl_transf_1"/>
    <property type="match status" value="2"/>
</dbReference>
<dbReference type="PANTHER" id="PTHR42681">
    <property type="entry name" value="MALONYL-COA-ACYL CARRIER PROTEIN TRANSACYLASE, MITOCHONDRIAL"/>
    <property type="match status" value="1"/>
</dbReference>
<feature type="domain" description="Thioesterase TesA-like" evidence="6">
    <location>
        <begin position="25"/>
        <end position="248"/>
    </location>
</feature>
<evidence type="ECO:0000256" key="4">
    <source>
        <dbReference type="ARBA" id="ARBA00048462"/>
    </source>
</evidence>
<keyword evidence="3" id="KW-0012">Acyltransferase</keyword>
<evidence type="ECO:0000259" key="6">
    <source>
        <dbReference type="SMART" id="SM00824"/>
    </source>
</evidence>
<dbReference type="eggNOG" id="COG3321">
    <property type="taxonomic scope" value="Bacteria"/>
</dbReference>
<keyword evidence="2" id="KW-0808">Transferase</keyword>
<proteinExistence type="predicted"/>
<dbReference type="eggNOG" id="COG0331">
    <property type="taxonomic scope" value="Bacteria"/>
</dbReference>
<feature type="domain" description="Malonyl-CoA:ACP transacylase (MAT)" evidence="7">
    <location>
        <begin position="612"/>
        <end position="917"/>
    </location>
</feature>
<name>S4XKK7_SORCE</name>
<dbReference type="SMART" id="SM00827">
    <property type="entry name" value="PKS_AT"/>
    <property type="match status" value="2"/>
</dbReference>
<dbReference type="SUPFAM" id="SSF53474">
    <property type="entry name" value="alpha/beta-Hydrolases"/>
    <property type="match status" value="1"/>
</dbReference>
<organism evidence="8 9">
    <name type="scientific">Sorangium cellulosum So0157-2</name>
    <dbReference type="NCBI Taxonomy" id="1254432"/>
    <lineage>
        <taxon>Bacteria</taxon>
        <taxon>Pseudomonadati</taxon>
        <taxon>Myxococcota</taxon>
        <taxon>Polyangia</taxon>
        <taxon>Polyangiales</taxon>
        <taxon>Polyangiaceae</taxon>
        <taxon>Sorangium</taxon>
    </lineage>
</organism>
<gene>
    <name evidence="8" type="ORF">SCE1572_03925</name>
</gene>
<evidence type="ECO:0000313" key="8">
    <source>
        <dbReference type="EMBL" id="AGP33717.1"/>
    </source>
</evidence>
<reference evidence="8 9" key="1">
    <citation type="journal article" date="2013" name="Sci. Rep.">
        <title>Extraordinary expansion of a Sorangium cellulosum genome from an alkaline milieu.</title>
        <authorList>
            <person name="Han K."/>
            <person name="Li Z.F."/>
            <person name="Peng R."/>
            <person name="Zhu L.P."/>
            <person name="Zhou T."/>
            <person name="Wang L.G."/>
            <person name="Li S.G."/>
            <person name="Zhang X.B."/>
            <person name="Hu W."/>
            <person name="Wu Z.H."/>
            <person name="Qin N."/>
            <person name="Li Y.Z."/>
        </authorList>
    </citation>
    <scope>NUCLEOTIDE SEQUENCE [LARGE SCALE GENOMIC DNA]</scope>
    <source>
        <strain evidence="8 9">So0157-2</strain>
    </source>
</reference>
<dbReference type="eggNOG" id="COG3208">
    <property type="taxonomic scope" value="Bacteria"/>
</dbReference>
<dbReference type="Gene3D" id="3.40.366.10">
    <property type="entry name" value="Malonyl-Coenzyme A Acyl Carrier Protein, domain 2"/>
    <property type="match status" value="2"/>
</dbReference>
<evidence type="ECO:0000313" key="9">
    <source>
        <dbReference type="Proteomes" id="UP000014803"/>
    </source>
</evidence>
<dbReference type="NCBIfam" id="TIGR00128">
    <property type="entry name" value="fabD"/>
    <property type="match status" value="1"/>
</dbReference>
<dbReference type="SUPFAM" id="SSF52151">
    <property type="entry name" value="FabD/lysophospholipase-like"/>
    <property type="match status" value="2"/>
</dbReference>
<dbReference type="Gene3D" id="3.40.50.1820">
    <property type="entry name" value="alpha/beta hydrolase"/>
    <property type="match status" value="1"/>
</dbReference>
<dbReference type="EC" id="2.3.1.39" evidence="1"/>
<dbReference type="SMART" id="SM00824">
    <property type="entry name" value="PKS_TE"/>
    <property type="match status" value="1"/>
</dbReference>
<protein>
    <recommendedName>
        <fullName evidence="1">[acyl-carrier-protein] S-malonyltransferase</fullName>
        <ecNumber evidence="1">2.3.1.39</ecNumber>
    </recommendedName>
</protein>
<comment type="catalytic activity">
    <reaction evidence="4">
        <text>holo-[ACP] + malonyl-CoA = malonyl-[ACP] + CoA</text>
        <dbReference type="Rhea" id="RHEA:41792"/>
        <dbReference type="Rhea" id="RHEA-COMP:9623"/>
        <dbReference type="Rhea" id="RHEA-COMP:9685"/>
        <dbReference type="ChEBI" id="CHEBI:57287"/>
        <dbReference type="ChEBI" id="CHEBI:57384"/>
        <dbReference type="ChEBI" id="CHEBI:64479"/>
        <dbReference type="ChEBI" id="CHEBI:78449"/>
        <dbReference type="EC" id="2.3.1.39"/>
    </reaction>
</comment>
<dbReference type="InterPro" id="IPR020802">
    <property type="entry name" value="TesA-like"/>
</dbReference>
<evidence type="ECO:0000256" key="2">
    <source>
        <dbReference type="ARBA" id="ARBA00022679"/>
    </source>
</evidence>
<dbReference type="InterPro" id="IPR001031">
    <property type="entry name" value="Thioesterase"/>
</dbReference>
<dbReference type="Pfam" id="PF00975">
    <property type="entry name" value="Thioesterase"/>
    <property type="match status" value="1"/>
</dbReference>
<dbReference type="EMBL" id="CP003969">
    <property type="protein sequence ID" value="AGP33717.1"/>
    <property type="molecule type" value="Genomic_DNA"/>
</dbReference>
<dbReference type="AlphaFoldDB" id="S4XKK7"/>
<dbReference type="GO" id="GO:0005829">
    <property type="term" value="C:cytosol"/>
    <property type="evidence" value="ECO:0007669"/>
    <property type="project" value="TreeGrafter"/>
</dbReference>
<evidence type="ECO:0000256" key="3">
    <source>
        <dbReference type="ARBA" id="ARBA00023315"/>
    </source>
</evidence>
<evidence type="ECO:0000259" key="7">
    <source>
        <dbReference type="SMART" id="SM00827"/>
    </source>
</evidence>
<dbReference type="HOGENOM" id="CLU_014012_0_0_7"/>
<dbReference type="InterPro" id="IPR004410">
    <property type="entry name" value="Malonyl_CoA-ACP_transAc_FabD"/>
</dbReference>
<dbReference type="Gene3D" id="3.30.70.250">
    <property type="entry name" value="Malonyl-CoA ACP transacylase, ACP-binding"/>
    <property type="match status" value="1"/>
</dbReference>
<evidence type="ECO:0000256" key="5">
    <source>
        <dbReference type="SAM" id="MobiDB-lite"/>
    </source>
</evidence>
<dbReference type="GO" id="GO:0004314">
    <property type="term" value="F:[acyl-carrier-protein] S-malonyltransferase activity"/>
    <property type="evidence" value="ECO:0007669"/>
    <property type="project" value="UniProtKB-EC"/>
</dbReference>
<dbReference type="RefSeq" id="WP_020732781.1">
    <property type="nucleotide sequence ID" value="NC_021658.1"/>
</dbReference>
<dbReference type="InterPro" id="IPR001227">
    <property type="entry name" value="Ac_transferase_dom_sf"/>
</dbReference>
<dbReference type="SUPFAM" id="SSF55048">
    <property type="entry name" value="Probable ACP-binding domain of malonyl-CoA ACP transacylase"/>
    <property type="match status" value="1"/>
</dbReference>
<dbReference type="InterPro" id="IPR016035">
    <property type="entry name" value="Acyl_Trfase/lysoPLipase"/>
</dbReference>
<dbReference type="Proteomes" id="UP000014803">
    <property type="component" value="Chromosome"/>
</dbReference>
<accession>S4XKK7</accession>
<dbReference type="STRING" id="1254432.SCE1572_03925"/>
<dbReference type="PANTHER" id="PTHR42681:SF1">
    <property type="entry name" value="MALONYL-COA-ACYL CARRIER PROTEIN TRANSACYLASE, MITOCHONDRIAL"/>
    <property type="match status" value="1"/>
</dbReference>
<dbReference type="InterPro" id="IPR050858">
    <property type="entry name" value="Mal-CoA-ACP_Trans/PKS_FabD"/>
</dbReference>
<feature type="region of interest" description="Disordered" evidence="5">
    <location>
        <begin position="572"/>
        <end position="598"/>
    </location>
</feature>
<feature type="domain" description="Malonyl-CoA:ACP transacylase (MAT)" evidence="7">
    <location>
        <begin position="278"/>
        <end position="594"/>
    </location>
</feature>
<dbReference type="InterPro" id="IPR014043">
    <property type="entry name" value="Acyl_transferase_dom"/>
</dbReference>
<dbReference type="InterPro" id="IPR029058">
    <property type="entry name" value="AB_hydrolase_fold"/>
</dbReference>
<evidence type="ECO:0000256" key="1">
    <source>
        <dbReference type="ARBA" id="ARBA00013258"/>
    </source>
</evidence>
<dbReference type="PATRIC" id="fig|1254432.3.peg.865"/>
<dbReference type="OrthoDB" id="9808564at2"/>
<sequence length="933" mass="101737">MNGDLKDSPWFYRVHARPDAQVRLFCFPYAGKGALMYARWAEALPGVDVVPVQLPGRENRFKEQPAERLLPLVDEIVGAMAPLLDRPFAVFGHSMGSLLAFETVRRVRARYRQEPLHLFVSGRGAPHVLPRTTIQYTLPDAELTAALQGTYGGMPDAVRNDPELLRLFLPTLRADLAMLHTYVFEPGPKLRCPASAFGGERDPHASVAELRAWQEHVEGPFRLRMVDGDHFFVNSERAAVVQAIAEDLAPALASSRSRHRDASGAAARDTRQMRKIFVFPGQGSQSKGMGKALFDAFPHQLAEAEEILGYSLRRLCLEDPQRELRLTQYTQPAVFVVSALSYLARLDKPGAPPDAVAGHSLGEYTALFAAGVFDFATGVRLVRRRGELMSQAKGGGMAAVIGLPLEEIRRTLERAGLGRVEAVNLNSPRQTVLAGAIEDIQQAGPVLTAAKARYVPLNVSAAFHSRYMEQAQRDFSAFVAGFRFVRPRIPVIANCTARPYPDDEAGIRDLLVRQITSPVRWYETVSYLLASPEAEFEEIGPGDVLTRLIVEIRKEPLPIDAPARDVAPAPLRQSSLPRDVAPAPLPQPSLPRDVAPAPLPQPSLPRDGVVFLYTGQGSQYFAMGAGLYEQDAAFRAVMDQCSALAAPRIGGSLVEILYRAAKPFAPFDQVLHSNPALFAVGCALTRALEVRGVRPDAVLGYGVGEYAAAVAAGALSLEDGLALAIEQARLLDERARRGAMLAIFDSHEIIERHPSLFFGCELAGISFQRHFVVSGPAPRIAEAARGLQALGIVTFPLPIHHALHSSLMDDIEVPFRRFAGRLALRRPRIATLSPAAGGFLPEVNADTLWRACRAPALFSRAVDKLEAYRVRRYVDVGPSGTLSSFIKHQLGDGTRTITLITRFSADPRALDAAARALSSRAPAPGHIAINQQQ</sequence>
<dbReference type="KEGG" id="scu:SCE1572_03925"/>